<evidence type="ECO:0000313" key="2">
    <source>
        <dbReference type="Proteomes" id="UP000693981"/>
    </source>
</evidence>
<dbReference type="OrthoDB" id="275371at2759"/>
<gene>
    <name evidence="1" type="ORF">PHYBOEH_009552</name>
</gene>
<dbReference type="EMBL" id="JAGDFL010000060">
    <property type="protein sequence ID" value="KAG7399194.1"/>
    <property type="molecule type" value="Genomic_DNA"/>
</dbReference>
<protein>
    <recommendedName>
        <fullName evidence="3">Ubiquinone biosynthesis protein COQ7</fullName>
    </recommendedName>
</protein>
<evidence type="ECO:0008006" key="3">
    <source>
        <dbReference type="Google" id="ProtNLM"/>
    </source>
</evidence>
<proteinExistence type="predicted"/>
<reference evidence="1" key="1">
    <citation type="submission" date="2021-02" db="EMBL/GenBank/DDBJ databases">
        <authorList>
            <person name="Palmer J.M."/>
        </authorList>
    </citation>
    <scope>NUCLEOTIDE SEQUENCE</scope>
    <source>
        <strain evidence="1">SCRP23</strain>
    </source>
</reference>
<keyword evidence="2" id="KW-1185">Reference proteome</keyword>
<evidence type="ECO:0000313" key="1">
    <source>
        <dbReference type="EMBL" id="KAG7399194.1"/>
    </source>
</evidence>
<dbReference type="Proteomes" id="UP000693981">
    <property type="component" value="Unassembled WGS sequence"/>
</dbReference>
<sequence length="228" mass="25276">MIPKTREALRRCPRLLYARHASTAAPVYVKPNWLEDNCGDVPLRPQPQDSEVSEMLRGGHALQIASAKMLDAKVTGATRVVKTYSDAHLTKLKELQGTENKAVKRIEEAVRTQDFRFRPSLAIPAVELSSMLVGGVLSTLGDNVSTSYVTGVKMAVSDYYNDQIREIYAHKPDMVELKELFKVARDEEQEFVDAHTPDYLDSNADSSDPVATFAKGSLKVLIQVARAV</sequence>
<comment type="caution">
    <text evidence="1">The sequence shown here is derived from an EMBL/GenBank/DDBJ whole genome shotgun (WGS) entry which is preliminary data.</text>
</comment>
<organism evidence="1 2">
    <name type="scientific">Phytophthora boehmeriae</name>
    <dbReference type="NCBI Taxonomy" id="109152"/>
    <lineage>
        <taxon>Eukaryota</taxon>
        <taxon>Sar</taxon>
        <taxon>Stramenopiles</taxon>
        <taxon>Oomycota</taxon>
        <taxon>Peronosporomycetes</taxon>
        <taxon>Peronosporales</taxon>
        <taxon>Peronosporaceae</taxon>
        <taxon>Phytophthora</taxon>
    </lineage>
</organism>
<dbReference type="AlphaFoldDB" id="A0A8T1X1W6"/>
<name>A0A8T1X1W6_9STRA</name>
<accession>A0A8T1X1W6</accession>
<dbReference type="Pfam" id="PF03232">
    <property type="entry name" value="COQ7"/>
    <property type="match status" value="1"/>
</dbReference>